<dbReference type="EMBL" id="JAVDTT010000001">
    <property type="protein sequence ID" value="MDR6840739.1"/>
    <property type="molecule type" value="Genomic_DNA"/>
</dbReference>
<keyword evidence="6 9" id="KW-0326">Glycosidase</keyword>
<evidence type="ECO:0000256" key="2">
    <source>
        <dbReference type="ARBA" id="ARBA00007951"/>
    </source>
</evidence>
<dbReference type="Pfam" id="PF00754">
    <property type="entry name" value="F5_F8_type_C"/>
    <property type="match status" value="1"/>
</dbReference>
<dbReference type="SUPFAM" id="SSF49785">
    <property type="entry name" value="Galactose-binding domain-like"/>
    <property type="match status" value="1"/>
</dbReference>
<evidence type="ECO:0000259" key="8">
    <source>
        <dbReference type="PROSITE" id="PS50022"/>
    </source>
</evidence>
<feature type="signal peptide" evidence="7">
    <location>
        <begin position="1"/>
        <end position="27"/>
    </location>
</feature>
<evidence type="ECO:0000256" key="7">
    <source>
        <dbReference type="SAM" id="SignalP"/>
    </source>
</evidence>
<feature type="chain" id="PRO_5046628622" description="alpha-L-fucosidase" evidence="7">
    <location>
        <begin position="28"/>
        <end position="460"/>
    </location>
</feature>
<proteinExistence type="inferred from homology"/>
<evidence type="ECO:0000256" key="5">
    <source>
        <dbReference type="ARBA" id="ARBA00022801"/>
    </source>
</evidence>
<dbReference type="InterPro" id="IPR000933">
    <property type="entry name" value="Glyco_hydro_29"/>
</dbReference>
<reference evidence="9 10" key="1">
    <citation type="submission" date="2023-07" db="EMBL/GenBank/DDBJ databases">
        <title>Sorghum-associated microbial communities from plants grown in Nebraska, USA.</title>
        <authorList>
            <person name="Schachtman D."/>
        </authorList>
    </citation>
    <scope>NUCLEOTIDE SEQUENCE [LARGE SCALE GENOMIC DNA]</scope>
    <source>
        <strain evidence="9 10">BE107</strain>
    </source>
</reference>
<dbReference type="RefSeq" id="WP_310090772.1">
    <property type="nucleotide sequence ID" value="NZ_JAVDTT010000001.1"/>
</dbReference>
<dbReference type="InterPro" id="IPR017853">
    <property type="entry name" value="GH"/>
</dbReference>
<dbReference type="PANTHER" id="PTHR10030">
    <property type="entry name" value="ALPHA-L-FUCOSIDASE"/>
    <property type="match status" value="1"/>
</dbReference>
<gene>
    <name evidence="9" type="ORF">J2W94_001003</name>
</gene>
<comment type="similarity">
    <text evidence="2">Belongs to the glycosyl hydrolase 29 family.</text>
</comment>
<dbReference type="Proteomes" id="UP001254759">
    <property type="component" value="Unassembled WGS sequence"/>
</dbReference>
<organism evidence="9 10">
    <name type="scientific">Pseudoxanthomonas sacheonensis</name>
    <dbReference type="NCBI Taxonomy" id="443615"/>
    <lineage>
        <taxon>Bacteria</taxon>
        <taxon>Pseudomonadati</taxon>
        <taxon>Pseudomonadota</taxon>
        <taxon>Gammaproteobacteria</taxon>
        <taxon>Lysobacterales</taxon>
        <taxon>Lysobacteraceae</taxon>
        <taxon>Pseudoxanthomonas</taxon>
    </lineage>
</organism>
<dbReference type="InterPro" id="IPR016286">
    <property type="entry name" value="FUC_metazoa-typ"/>
</dbReference>
<dbReference type="PRINTS" id="PR00741">
    <property type="entry name" value="GLHYDRLASE29"/>
</dbReference>
<dbReference type="SUPFAM" id="SSF51445">
    <property type="entry name" value="(Trans)glycosidases"/>
    <property type="match status" value="1"/>
</dbReference>
<dbReference type="PROSITE" id="PS50022">
    <property type="entry name" value="FA58C_3"/>
    <property type="match status" value="1"/>
</dbReference>
<accession>A0ABU1RRL2</accession>
<comment type="caution">
    <text evidence="9">The sequence shown here is derived from an EMBL/GenBank/DDBJ whole genome shotgun (WGS) entry which is preliminary data.</text>
</comment>
<keyword evidence="5 9" id="KW-0378">Hydrolase</keyword>
<evidence type="ECO:0000256" key="1">
    <source>
        <dbReference type="ARBA" id="ARBA00004071"/>
    </source>
</evidence>
<evidence type="ECO:0000313" key="9">
    <source>
        <dbReference type="EMBL" id="MDR6840739.1"/>
    </source>
</evidence>
<dbReference type="InterPro" id="IPR057739">
    <property type="entry name" value="Glyco_hydro_29_N"/>
</dbReference>
<dbReference type="Pfam" id="PF01120">
    <property type="entry name" value="Alpha_L_fucos"/>
    <property type="match status" value="1"/>
</dbReference>
<name>A0ABU1RRL2_9GAMM</name>
<dbReference type="PANTHER" id="PTHR10030:SF37">
    <property type="entry name" value="ALPHA-L-FUCOSIDASE-RELATED"/>
    <property type="match status" value="1"/>
</dbReference>
<comment type="function">
    <text evidence="1">Alpha-L-fucosidase is responsible for hydrolyzing the alpha-1,6-linked fucose joined to the reducing-end N-acetylglucosamine of the carbohydrate moieties of glycoproteins.</text>
</comment>
<dbReference type="Gene3D" id="2.60.120.260">
    <property type="entry name" value="Galactose-binding domain-like"/>
    <property type="match status" value="1"/>
</dbReference>
<sequence>MTRLFRFPILRLAALTLSFLALPLAAAQNFSEVRPSPQQVAWQEMEFGVIVHFNPNTWLDQEWGDGTASPSVFNPDQVDPGQWARAAKAAGAKYLILVAKHHDGFALWPTAQSEYSVKNSPWLGGKGDLVRMTSEAVRKEGLGFGIYLSPWDRHEPKYADAKAYDKFYTAQLVDLALHYGPITEWWLDGAGSAGHVYDFDKYIEELRTYQPNAMVFADTALFEYGDIRWVGNEDGFIVGENWNVIDRHGFLRWRPVEVDTPLHRFQWFWHPNSDQTLKSLDELVEIWEKSVGLGGQLVLGIAPDTRGLLPEADVRRLRELGEAIQALYGPAKNLVPSSLKSAGTGAAAADGDRDTFWSAPEGSHHATLELTFKQPVTFDSALSMEWINAGQRVQKYAVEAWQDGRWVRLTQAQAIGRMKIDRFAPVTTSRVRLNILSSSDPAHIREFQLFNTGKGVAAAR</sequence>
<protein>
    <recommendedName>
        <fullName evidence="3">alpha-L-fucosidase</fullName>
        <ecNumber evidence="3">3.2.1.51</ecNumber>
    </recommendedName>
</protein>
<evidence type="ECO:0000256" key="4">
    <source>
        <dbReference type="ARBA" id="ARBA00022729"/>
    </source>
</evidence>
<feature type="domain" description="F5/8 type C" evidence="8">
    <location>
        <begin position="315"/>
        <end position="452"/>
    </location>
</feature>
<dbReference type="EC" id="3.2.1.51" evidence="3"/>
<evidence type="ECO:0000256" key="3">
    <source>
        <dbReference type="ARBA" id="ARBA00012662"/>
    </source>
</evidence>
<keyword evidence="10" id="KW-1185">Reference proteome</keyword>
<evidence type="ECO:0000256" key="6">
    <source>
        <dbReference type="ARBA" id="ARBA00023295"/>
    </source>
</evidence>
<keyword evidence="4 7" id="KW-0732">Signal</keyword>
<dbReference type="GO" id="GO:0004560">
    <property type="term" value="F:alpha-L-fucosidase activity"/>
    <property type="evidence" value="ECO:0007669"/>
    <property type="project" value="UniProtKB-EC"/>
</dbReference>
<dbReference type="SMART" id="SM00812">
    <property type="entry name" value="Alpha_L_fucos"/>
    <property type="match status" value="1"/>
</dbReference>
<evidence type="ECO:0000313" key="10">
    <source>
        <dbReference type="Proteomes" id="UP001254759"/>
    </source>
</evidence>
<dbReference type="InterPro" id="IPR000421">
    <property type="entry name" value="FA58C"/>
</dbReference>
<dbReference type="InterPro" id="IPR008979">
    <property type="entry name" value="Galactose-bd-like_sf"/>
</dbReference>
<dbReference type="Gene3D" id="3.20.20.80">
    <property type="entry name" value="Glycosidases"/>
    <property type="match status" value="1"/>
</dbReference>